<evidence type="ECO:0000256" key="1">
    <source>
        <dbReference type="ARBA" id="ARBA00010940"/>
    </source>
</evidence>
<dbReference type="SMART" id="SM01372">
    <property type="entry name" value="E2F_TDP"/>
    <property type="match status" value="2"/>
</dbReference>
<gene>
    <name evidence="8" type="ORF">GSBLH_T00006239001</name>
</gene>
<dbReference type="InterPro" id="IPR036390">
    <property type="entry name" value="WH_DNA-bd_sf"/>
</dbReference>
<evidence type="ECO:0000256" key="5">
    <source>
        <dbReference type="RuleBase" id="RU003796"/>
    </source>
</evidence>
<feature type="compositionally biased region" description="Polar residues" evidence="6">
    <location>
        <begin position="188"/>
        <end position="210"/>
    </location>
</feature>
<organism evidence="8">
    <name type="scientific">Blastocystis hominis</name>
    <dbReference type="NCBI Taxonomy" id="12968"/>
    <lineage>
        <taxon>Eukaryota</taxon>
        <taxon>Sar</taxon>
        <taxon>Stramenopiles</taxon>
        <taxon>Bigyra</taxon>
        <taxon>Opalozoa</taxon>
        <taxon>Opalinata</taxon>
        <taxon>Blastocystidae</taxon>
        <taxon>Blastocystis</taxon>
    </lineage>
</organism>
<dbReference type="GeneID" id="24922364"/>
<keyword evidence="2 5" id="KW-0805">Transcription regulation</keyword>
<protein>
    <recommendedName>
        <fullName evidence="7">E2F/DP family winged-helix DNA-binding domain-containing protein</fullName>
    </recommendedName>
</protein>
<evidence type="ECO:0000256" key="2">
    <source>
        <dbReference type="ARBA" id="ARBA00023015"/>
    </source>
</evidence>
<comment type="subcellular location">
    <subcellularLocation>
        <location evidence="5">Nucleus</location>
    </subcellularLocation>
</comment>
<dbReference type="AlphaFoldDB" id="D8LZ17"/>
<keyword evidence="9" id="KW-1185">Reference proteome</keyword>
<dbReference type="OrthoDB" id="5318at2759"/>
<dbReference type="InterPro" id="IPR015633">
    <property type="entry name" value="E2F"/>
</dbReference>
<evidence type="ECO:0000256" key="4">
    <source>
        <dbReference type="ARBA" id="ARBA00023163"/>
    </source>
</evidence>
<proteinExistence type="inferred from homology"/>
<comment type="similarity">
    <text evidence="1 5">Belongs to the E2F/DP family.</text>
</comment>
<dbReference type="Proteomes" id="UP000008312">
    <property type="component" value="Unassembled WGS sequence"/>
</dbReference>
<keyword evidence="4 5" id="KW-0804">Transcription</keyword>
<evidence type="ECO:0000256" key="6">
    <source>
        <dbReference type="SAM" id="MobiDB-lite"/>
    </source>
</evidence>
<dbReference type="RefSeq" id="XP_012895104.1">
    <property type="nucleotide sequence ID" value="XM_013039650.1"/>
</dbReference>
<name>D8LZ17_BLAHO</name>
<feature type="region of interest" description="Disordered" evidence="6">
    <location>
        <begin position="1"/>
        <end position="22"/>
    </location>
</feature>
<dbReference type="PANTHER" id="PTHR12081">
    <property type="entry name" value="TRANSCRIPTION FACTOR E2F"/>
    <property type="match status" value="1"/>
</dbReference>
<evidence type="ECO:0000256" key="3">
    <source>
        <dbReference type="ARBA" id="ARBA00023125"/>
    </source>
</evidence>
<dbReference type="InParanoid" id="D8LZ17"/>
<keyword evidence="5" id="KW-0539">Nucleus</keyword>
<evidence type="ECO:0000259" key="7">
    <source>
        <dbReference type="SMART" id="SM01372"/>
    </source>
</evidence>
<feature type="domain" description="E2F/DP family winged-helix DNA-binding" evidence="7">
    <location>
        <begin position="57"/>
        <end position="123"/>
    </location>
</feature>
<dbReference type="Gene3D" id="1.10.10.10">
    <property type="entry name" value="Winged helix-like DNA-binding domain superfamily/Winged helix DNA-binding domain"/>
    <property type="match status" value="2"/>
</dbReference>
<dbReference type="PANTHER" id="PTHR12081:SF7">
    <property type="entry name" value="TRANSCRIPTION FACTOR EFL-3"/>
    <property type="match status" value="1"/>
</dbReference>
<reference evidence="8" key="1">
    <citation type="submission" date="2010-02" db="EMBL/GenBank/DDBJ databases">
        <title>Sequencing and annotation of the Blastocystis hominis genome.</title>
        <authorList>
            <person name="Wincker P."/>
        </authorList>
    </citation>
    <scope>NUCLEOTIDE SEQUENCE</scope>
    <source>
        <strain evidence="8">Singapore isolate B</strain>
    </source>
</reference>
<dbReference type="GO" id="GO:0000978">
    <property type="term" value="F:RNA polymerase II cis-regulatory region sequence-specific DNA binding"/>
    <property type="evidence" value="ECO:0007669"/>
    <property type="project" value="InterPro"/>
</dbReference>
<dbReference type="EMBL" id="FN668640">
    <property type="protein sequence ID" value="CBK21056.2"/>
    <property type="molecule type" value="Genomic_DNA"/>
</dbReference>
<dbReference type="Pfam" id="PF02319">
    <property type="entry name" value="WHD_E2F_TDP"/>
    <property type="match status" value="1"/>
</dbReference>
<dbReference type="GO" id="GO:0090575">
    <property type="term" value="C:RNA polymerase II transcription regulator complex"/>
    <property type="evidence" value="ECO:0007669"/>
    <property type="project" value="TreeGrafter"/>
</dbReference>
<dbReference type="GO" id="GO:0000981">
    <property type="term" value="F:DNA-binding transcription factor activity, RNA polymerase II-specific"/>
    <property type="evidence" value="ECO:0007669"/>
    <property type="project" value="TreeGrafter"/>
</dbReference>
<dbReference type="InterPro" id="IPR003316">
    <property type="entry name" value="E2F_WHTH_DNA-bd_dom"/>
</dbReference>
<evidence type="ECO:0000313" key="8">
    <source>
        <dbReference type="EMBL" id="CBK21056.2"/>
    </source>
</evidence>
<feature type="region of interest" description="Disordered" evidence="6">
    <location>
        <begin position="188"/>
        <end position="219"/>
    </location>
</feature>
<accession>D8LZ17</accession>
<keyword evidence="3 5" id="KW-0238">DNA-binding</keyword>
<feature type="domain" description="E2F/DP family winged-helix DNA-binding" evidence="7">
    <location>
        <begin position="169"/>
        <end position="254"/>
    </location>
</feature>
<dbReference type="SUPFAM" id="SSF46785">
    <property type="entry name" value="Winged helix' DNA-binding domain"/>
    <property type="match status" value="1"/>
</dbReference>
<evidence type="ECO:0000313" key="9">
    <source>
        <dbReference type="Proteomes" id="UP000008312"/>
    </source>
</evidence>
<dbReference type="InterPro" id="IPR036388">
    <property type="entry name" value="WH-like_DNA-bd_sf"/>
</dbReference>
<sequence>MKGEESSPPTSDPKIPFDSPLPEMNIDIEYTLDLNRTNPRFSTPTGSVSTKSIQGKRRQKSLQFITTEMVLIILRRQANGESTSVNPSALSDQLHITRRRIYDIIHVLSCLALLSRTCYRYYGWEGFGAMRSLLTRLQTTPFEEFESSFSHCFKKKSDDETPSEERFNPEESTTKHITIKFLKTSRRSFSANSTSRTAPNPTQRTPNPSKTARKAGVHRGSHRIGVERRLYDIISVLCGLGILKRKTDALEWTLSDLDRTAGSKNRHYFSIEANRSHTTYNKGNNIMICLPSYFYELPDPSGIPEIRPSPIEEVWIKTSDFWSPIRAP</sequence>